<comment type="caution">
    <text evidence="2">The sequence shown here is derived from an EMBL/GenBank/DDBJ whole genome shotgun (WGS) entry which is preliminary data.</text>
</comment>
<protein>
    <submittedName>
        <fullName evidence="2">Uncharacterized protein</fullName>
    </submittedName>
</protein>
<dbReference type="AlphaFoldDB" id="A0A849C569"/>
<dbReference type="EMBL" id="JABELX010000008">
    <property type="protein sequence ID" value="NNH72806.1"/>
    <property type="molecule type" value="Genomic_DNA"/>
</dbReference>
<dbReference type="Proteomes" id="UP000586827">
    <property type="component" value="Unassembled WGS sequence"/>
</dbReference>
<evidence type="ECO:0000256" key="1">
    <source>
        <dbReference type="SAM" id="MobiDB-lite"/>
    </source>
</evidence>
<proteinExistence type="predicted"/>
<name>A0A849C569_9NOCA</name>
<accession>A0A849C569</accession>
<feature type="region of interest" description="Disordered" evidence="1">
    <location>
        <begin position="136"/>
        <end position="161"/>
    </location>
</feature>
<keyword evidence="3" id="KW-1185">Reference proteome</keyword>
<organism evidence="2 3">
    <name type="scientific">Nocardia uniformis</name>
    <dbReference type="NCBI Taxonomy" id="53432"/>
    <lineage>
        <taxon>Bacteria</taxon>
        <taxon>Bacillati</taxon>
        <taxon>Actinomycetota</taxon>
        <taxon>Actinomycetes</taxon>
        <taxon>Mycobacteriales</taxon>
        <taxon>Nocardiaceae</taxon>
        <taxon>Nocardia</taxon>
    </lineage>
</organism>
<evidence type="ECO:0000313" key="2">
    <source>
        <dbReference type="EMBL" id="NNH72806.1"/>
    </source>
</evidence>
<evidence type="ECO:0000313" key="3">
    <source>
        <dbReference type="Proteomes" id="UP000586827"/>
    </source>
</evidence>
<sequence length="161" mass="17618">MWGRVVPSATWCCSTQTASLSDAAVDIACEYAEGLFPNSADPSQNWLPSWTWQRQEQVERAVYSGLVASADQRAYEATRRFLIEYPAGDGRKLIELRNKVGARNVAKYGPIGPERVWPGGGSGYWWPLSSLSLADESPSPNGELRLPSSRCAVPARGPDES</sequence>
<gene>
    <name evidence="2" type="ORF">HLB23_23585</name>
</gene>
<reference evidence="2 3" key="1">
    <citation type="submission" date="2020-05" db="EMBL/GenBank/DDBJ databases">
        <title>MicrobeNet Type strains.</title>
        <authorList>
            <person name="Nicholson A.C."/>
        </authorList>
    </citation>
    <scope>NUCLEOTIDE SEQUENCE [LARGE SCALE GENOMIC DNA]</scope>
    <source>
        <strain evidence="2 3">JCM 3224</strain>
    </source>
</reference>